<evidence type="ECO:0000313" key="3">
    <source>
        <dbReference type="Proteomes" id="UP001497623"/>
    </source>
</evidence>
<proteinExistence type="predicted"/>
<evidence type="ECO:0008006" key="4">
    <source>
        <dbReference type="Google" id="ProtNLM"/>
    </source>
</evidence>
<evidence type="ECO:0000313" key="2">
    <source>
        <dbReference type="EMBL" id="CAL4062807.1"/>
    </source>
</evidence>
<reference evidence="2 3" key="1">
    <citation type="submission" date="2024-05" db="EMBL/GenBank/DDBJ databases">
        <authorList>
            <person name="Wallberg A."/>
        </authorList>
    </citation>
    <scope>NUCLEOTIDE SEQUENCE [LARGE SCALE GENOMIC DNA]</scope>
</reference>
<evidence type="ECO:0000256" key="1">
    <source>
        <dbReference type="SAM" id="Phobius"/>
    </source>
</evidence>
<comment type="caution">
    <text evidence="2">The sequence shown here is derived from an EMBL/GenBank/DDBJ whole genome shotgun (WGS) entry which is preliminary data.</text>
</comment>
<keyword evidence="3" id="KW-1185">Reference proteome</keyword>
<dbReference type="EMBL" id="CAXKWB010000923">
    <property type="protein sequence ID" value="CAL4062807.1"/>
    <property type="molecule type" value="Genomic_DNA"/>
</dbReference>
<gene>
    <name evidence="2" type="ORF">MNOR_LOCUS2864</name>
</gene>
<feature type="transmembrane region" description="Helical" evidence="1">
    <location>
        <begin position="37"/>
        <end position="63"/>
    </location>
</feature>
<protein>
    <recommendedName>
        <fullName evidence="4">NADH dehydrogenase subunit 1</fullName>
    </recommendedName>
</protein>
<organism evidence="2 3">
    <name type="scientific">Meganyctiphanes norvegica</name>
    <name type="common">Northern krill</name>
    <name type="synonym">Thysanopoda norvegica</name>
    <dbReference type="NCBI Taxonomy" id="48144"/>
    <lineage>
        <taxon>Eukaryota</taxon>
        <taxon>Metazoa</taxon>
        <taxon>Ecdysozoa</taxon>
        <taxon>Arthropoda</taxon>
        <taxon>Crustacea</taxon>
        <taxon>Multicrustacea</taxon>
        <taxon>Malacostraca</taxon>
        <taxon>Eumalacostraca</taxon>
        <taxon>Eucarida</taxon>
        <taxon>Euphausiacea</taxon>
        <taxon>Euphausiidae</taxon>
        <taxon>Meganyctiphanes</taxon>
    </lineage>
</organism>
<name>A0AAV2PQR7_MEGNR</name>
<keyword evidence="1" id="KW-0812">Transmembrane</keyword>
<dbReference type="AlphaFoldDB" id="A0AAV2PQR7"/>
<dbReference type="Proteomes" id="UP001497623">
    <property type="component" value="Unassembled WGS sequence"/>
</dbReference>
<accession>A0AAV2PQR7</accession>
<sequence length="102" mass="11541">LKVSVVVSVMFLTLCGRTLKSLSLFLAVELCISVLSLSFILFPLIPMGIFADTILLLLPSLLALRPKTFSVRPSICCQALMIRYLSLLLSRLYKFNFLSLWW</sequence>
<keyword evidence="1" id="KW-1133">Transmembrane helix</keyword>
<keyword evidence="1" id="KW-0472">Membrane</keyword>
<feature type="non-terminal residue" evidence="2">
    <location>
        <position position="1"/>
    </location>
</feature>